<evidence type="ECO:0000313" key="2">
    <source>
        <dbReference type="Proteomes" id="UP000007954"/>
    </source>
</evidence>
<dbReference type="GeneID" id="12445692"/>
<organism evidence="1 2">
    <name type="scientific">Haloquadratum walsbyi (strain DSM 16854 / JCM 12705 / C23)</name>
    <dbReference type="NCBI Taxonomy" id="768065"/>
    <lineage>
        <taxon>Archaea</taxon>
        <taxon>Methanobacteriati</taxon>
        <taxon>Methanobacteriota</taxon>
        <taxon>Stenosarchaea group</taxon>
        <taxon>Halobacteria</taxon>
        <taxon>Halobacteriales</taxon>
        <taxon>Haloferacaceae</taxon>
        <taxon>Haloquadratum</taxon>
    </lineage>
</organism>
<dbReference type="OrthoDB" id="198318at2157"/>
<gene>
    <name evidence="1" type="ordered locus">Hqrw_1081</name>
</gene>
<dbReference type="InterPro" id="IPR055536">
    <property type="entry name" value="DUF7112"/>
</dbReference>
<evidence type="ECO:0000313" key="1">
    <source>
        <dbReference type="EMBL" id="CCC39057.1"/>
    </source>
</evidence>
<dbReference type="Pfam" id="PF23424">
    <property type="entry name" value="DUF7112"/>
    <property type="match status" value="1"/>
</dbReference>
<name>G0LG37_HALWC</name>
<proteinExistence type="predicted"/>
<dbReference type="AlphaFoldDB" id="G0LG37"/>
<dbReference type="Proteomes" id="UP000007954">
    <property type="component" value="Chromosome"/>
</dbReference>
<dbReference type="EMBL" id="FR746099">
    <property type="protein sequence ID" value="CCC39057.1"/>
    <property type="molecule type" value="Genomic_DNA"/>
</dbReference>
<dbReference type="RefSeq" id="WP_011570368.1">
    <property type="nucleotide sequence ID" value="NC_017459.1"/>
</dbReference>
<dbReference type="KEGG" id="hwc:Hqrw_1081"/>
<protein>
    <submittedName>
        <fullName evidence="1">Uncharacterized protein</fullName>
    </submittedName>
</protein>
<accession>G0LG37</accession>
<dbReference type="HOGENOM" id="CLU_147794_0_0_2"/>
<sequence>MAGRLPSDHDQVQSYRASLIRSGRIRRPCLQLPTEITLTEDEVIRLLLDEQQTHARISITAADEQVIRGAFKNSRVAQAPGEGENLLEGWCEKHDLQIGDAVEVDVLDAGFCYGLRSPGDRVVYSVPSRPNASLHSIARNLDQDTTE</sequence>
<reference evidence="1 2" key="1">
    <citation type="journal article" date="2011" name="PLoS ONE">
        <title>Haloquadratum walsbyi: limited diversity in a global pond.</title>
        <authorList>
            <person name="Dyall-Smith M."/>
            <person name="Pfeiffer F."/>
            <person name="Klee K."/>
            <person name="Palm P."/>
            <person name="Gross K."/>
            <person name="Schuster S.C."/>
            <person name="Rampp M."/>
            <person name="Oesterhelt D."/>
        </authorList>
    </citation>
    <scope>NUCLEOTIDE SEQUENCE [LARGE SCALE GENOMIC DNA]</scope>
    <source>
        <strain evidence="2">DSM 16854 / JCM 12705 / C23</strain>
    </source>
</reference>